<evidence type="ECO:0000313" key="2">
    <source>
        <dbReference type="Proteomes" id="UP001224775"/>
    </source>
</evidence>
<accession>A0AAD8YCA2</accession>
<dbReference type="PANTHER" id="PTHR45661:SF3">
    <property type="entry name" value="IG-LIKE DOMAIN-CONTAINING PROTEIN"/>
    <property type="match status" value="1"/>
</dbReference>
<name>A0AAD8YCA2_9STRA</name>
<evidence type="ECO:0000313" key="1">
    <source>
        <dbReference type="EMBL" id="KAK1742666.1"/>
    </source>
</evidence>
<organism evidence="1 2">
    <name type="scientific">Skeletonema marinoi</name>
    <dbReference type="NCBI Taxonomy" id="267567"/>
    <lineage>
        <taxon>Eukaryota</taxon>
        <taxon>Sar</taxon>
        <taxon>Stramenopiles</taxon>
        <taxon>Ochrophyta</taxon>
        <taxon>Bacillariophyta</taxon>
        <taxon>Coscinodiscophyceae</taxon>
        <taxon>Thalassiosirophycidae</taxon>
        <taxon>Thalassiosirales</taxon>
        <taxon>Skeletonemataceae</taxon>
        <taxon>Skeletonema</taxon>
        <taxon>Skeletonema marinoi-dohrnii complex</taxon>
    </lineage>
</organism>
<protein>
    <submittedName>
        <fullName evidence="1">Leucine-rich repeat domain-containing protein</fullName>
    </submittedName>
</protein>
<gene>
    <name evidence="1" type="ORF">QTG54_006263</name>
</gene>
<dbReference type="Gene3D" id="3.80.10.10">
    <property type="entry name" value="Ribonuclease Inhibitor"/>
    <property type="match status" value="1"/>
</dbReference>
<dbReference type="InterPro" id="IPR032675">
    <property type="entry name" value="LRR_dom_sf"/>
</dbReference>
<dbReference type="InterPro" id="IPR026906">
    <property type="entry name" value="LRR_5"/>
</dbReference>
<dbReference type="Proteomes" id="UP001224775">
    <property type="component" value="Unassembled WGS sequence"/>
</dbReference>
<dbReference type="SUPFAM" id="SSF52058">
    <property type="entry name" value="L domain-like"/>
    <property type="match status" value="1"/>
</dbReference>
<comment type="caution">
    <text evidence="1">The sequence shown here is derived from an EMBL/GenBank/DDBJ whole genome shotgun (WGS) entry which is preliminary data.</text>
</comment>
<proteinExistence type="predicted"/>
<dbReference type="AlphaFoldDB" id="A0AAD8YCA2"/>
<dbReference type="Pfam" id="PF13306">
    <property type="entry name" value="LRR_5"/>
    <property type="match status" value="1"/>
</dbReference>
<sequence>MDDAAHNNDEIFVYMGGDQVVPDDVVRVRIDKSVTIIPHRAFEHRRSLIYSVKLMGVKVIKAMAFCRCNGFTEVEFGDTLETIGESAFYNCTSLTRITMPCVRNIGNYAFANCRQLMDLELPEGLETIGEHAFHNCQRLGRISIPLKDGMIEDDAFAFCPKLSTVDLVGGIHNTIASLHLENWRNEMNGEINRINQTLPTPTIGGIRMTAAIKQWIRSVIRRLNHCKAEHKELLKEATTLLELALWKAKIGEKEKFLGEVKAKKAKIDIQSERNERRVTSGANVVIKNVLPLLELL</sequence>
<dbReference type="PANTHER" id="PTHR45661">
    <property type="entry name" value="SURFACE ANTIGEN"/>
    <property type="match status" value="1"/>
</dbReference>
<reference evidence="1" key="1">
    <citation type="submission" date="2023-06" db="EMBL/GenBank/DDBJ databases">
        <title>Survivors Of The Sea: Transcriptome response of Skeletonema marinoi to long-term dormancy.</title>
        <authorList>
            <person name="Pinder M.I.M."/>
            <person name="Kourtchenko O."/>
            <person name="Robertson E.K."/>
            <person name="Larsson T."/>
            <person name="Maumus F."/>
            <person name="Osuna-Cruz C.M."/>
            <person name="Vancaester E."/>
            <person name="Stenow R."/>
            <person name="Vandepoele K."/>
            <person name="Ploug H."/>
            <person name="Bruchert V."/>
            <person name="Godhe A."/>
            <person name="Topel M."/>
        </authorList>
    </citation>
    <scope>NUCLEOTIDE SEQUENCE</scope>
    <source>
        <strain evidence="1">R05AC</strain>
    </source>
</reference>
<dbReference type="InterPro" id="IPR053139">
    <property type="entry name" value="Surface_bspA-like"/>
</dbReference>
<dbReference type="EMBL" id="JATAAI010000010">
    <property type="protein sequence ID" value="KAK1742666.1"/>
    <property type="molecule type" value="Genomic_DNA"/>
</dbReference>
<keyword evidence="2" id="KW-1185">Reference proteome</keyword>